<gene>
    <name evidence="2" type="ORF">MELLADRAFT_62841</name>
</gene>
<accession>F4RKG4</accession>
<dbReference type="GeneID" id="18929977"/>
<feature type="signal peptide" evidence="1">
    <location>
        <begin position="1"/>
        <end position="22"/>
    </location>
</feature>
<dbReference type="HOGENOM" id="CLU_1570977_0_0_1"/>
<dbReference type="Proteomes" id="UP000001072">
    <property type="component" value="Unassembled WGS sequence"/>
</dbReference>
<dbReference type="InParanoid" id="F4RKG4"/>
<sequence length="170" mass="18700">MNSNFNLRFLITLLISFDLILTSPLPAKSRQQIIKDANIDPKQITLGAKVFELISKIEDKDVITIPKDALEVIEKLSKDSNLSENDKKALKNCRDAAAKNNSAARDRNDKNTPVGQIYFVTNKLTLRACGAALGEKKDQTLIAGIVSNLMIRIGEVEEKGSLPKIPPVSL</sequence>
<dbReference type="KEGG" id="mlr:MELLADRAFT_62841"/>
<name>F4RKG4_MELLP</name>
<reference evidence="3" key="1">
    <citation type="journal article" date="2011" name="Proc. Natl. Acad. Sci. U.S.A.">
        <title>Obligate biotrophy features unraveled by the genomic analysis of rust fungi.</title>
        <authorList>
            <person name="Duplessis S."/>
            <person name="Cuomo C.A."/>
            <person name="Lin Y.-C."/>
            <person name="Aerts A."/>
            <person name="Tisserant E."/>
            <person name="Veneault-Fourrey C."/>
            <person name="Joly D.L."/>
            <person name="Hacquard S."/>
            <person name="Amselem J."/>
            <person name="Cantarel B.L."/>
            <person name="Chiu R."/>
            <person name="Coutinho P.M."/>
            <person name="Feau N."/>
            <person name="Field M."/>
            <person name="Frey P."/>
            <person name="Gelhaye E."/>
            <person name="Goldberg J."/>
            <person name="Grabherr M.G."/>
            <person name="Kodira C.D."/>
            <person name="Kohler A."/>
            <person name="Kuees U."/>
            <person name="Lindquist E.A."/>
            <person name="Lucas S.M."/>
            <person name="Mago R."/>
            <person name="Mauceli E."/>
            <person name="Morin E."/>
            <person name="Murat C."/>
            <person name="Pangilinan J.L."/>
            <person name="Park R."/>
            <person name="Pearson M."/>
            <person name="Quesneville H."/>
            <person name="Rouhier N."/>
            <person name="Sakthikumar S."/>
            <person name="Salamov A.A."/>
            <person name="Schmutz J."/>
            <person name="Selles B."/>
            <person name="Shapiro H."/>
            <person name="Tanguay P."/>
            <person name="Tuskan G.A."/>
            <person name="Henrissat B."/>
            <person name="Van de Peer Y."/>
            <person name="Rouze P."/>
            <person name="Ellis J.G."/>
            <person name="Dodds P.N."/>
            <person name="Schein J.E."/>
            <person name="Zhong S."/>
            <person name="Hamelin R.C."/>
            <person name="Grigoriev I.V."/>
            <person name="Szabo L.J."/>
            <person name="Martin F."/>
        </authorList>
    </citation>
    <scope>NUCLEOTIDE SEQUENCE [LARGE SCALE GENOMIC DNA]</scope>
    <source>
        <strain evidence="3">98AG31 / pathotype 3-4-7</strain>
    </source>
</reference>
<dbReference type="EMBL" id="GL883105">
    <property type="protein sequence ID" value="EGG07186.1"/>
    <property type="molecule type" value="Genomic_DNA"/>
</dbReference>
<feature type="chain" id="PRO_5003320842" evidence="1">
    <location>
        <begin position="23"/>
        <end position="170"/>
    </location>
</feature>
<dbReference type="VEuPathDB" id="FungiDB:MELLADRAFT_62841"/>
<dbReference type="AlphaFoldDB" id="F4RKG4"/>
<dbReference type="RefSeq" id="XP_007409628.1">
    <property type="nucleotide sequence ID" value="XM_007409566.1"/>
</dbReference>
<keyword evidence="3" id="KW-1185">Reference proteome</keyword>
<evidence type="ECO:0000313" key="2">
    <source>
        <dbReference type="EMBL" id="EGG07186.1"/>
    </source>
</evidence>
<evidence type="ECO:0000256" key="1">
    <source>
        <dbReference type="SAM" id="SignalP"/>
    </source>
</evidence>
<protein>
    <submittedName>
        <fullName evidence="2">Secreted protein</fullName>
    </submittedName>
</protein>
<evidence type="ECO:0000313" key="3">
    <source>
        <dbReference type="Proteomes" id="UP000001072"/>
    </source>
</evidence>
<proteinExistence type="predicted"/>
<keyword evidence="1" id="KW-0732">Signal</keyword>
<organism evidence="3">
    <name type="scientific">Melampsora larici-populina (strain 98AG31 / pathotype 3-4-7)</name>
    <name type="common">Poplar leaf rust fungus</name>
    <dbReference type="NCBI Taxonomy" id="747676"/>
    <lineage>
        <taxon>Eukaryota</taxon>
        <taxon>Fungi</taxon>
        <taxon>Dikarya</taxon>
        <taxon>Basidiomycota</taxon>
        <taxon>Pucciniomycotina</taxon>
        <taxon>Pucciniomycetes</taxon>
        <taxon>Pucciniales</taxon>
        <taxon>Melampsoraceae</taxon>
        <taxon>Melampsora</taxon>
    </lineage>
</organism>